<feature type="chain" id="PRO_5040899913" evidence="2">
    <location>
        <begin position="22"/>
        <end position="337"/>
    </location>
</feature>
<reference evidence="3" key="1">
    <citation type="submission" date="2022-01" db="EMBL/GenBank/DDBJ databases">
        <title>Genome sequnece data of strain Bradyrhizobium sp. nov.</title>
        <authorList>
            <person name="Zhang J."/>
        </authorList>
    </citation>
    <scope>NUCLEOTIDE SEQUENCE</scope>
    <source>
        <strain evidence="3">WYCCWR 13023</strain>
    </source>
</reference>
<dbReference type="Proteomes" id="UP001139054">
    <property type="component" value="Unassembled WGS sequence"/>
</dbReference>
<evidence type="ECO:0000313" key="4">
    <source>
        <dbReference type="Proteomes" id="UP001139054"/>
    </source>
</evidence>
<evidence type="ECO:0000256" key="2">
    <source>
        <dbReference type="SAM" id="SignalP"/>
    </source>
</evidence>
<name>A0A9X1RBH8_9BRAD</name>
<protein>
    <submittedName>
        <fullName evidence="3">Uncharacterized protein</fullName>
    </submittedName>
</protein>
<dbReference type="RefSeq" id="WP_237891203.1">
    <property type="nucleotide sequence ID" value="NZ_JAKLTY010000016.1"/>
</dbReference>
<evidence type="ECO:0000313" key="3">
    <source>
        <dbReference type="EMBL" id="MCG2629734.1"/>
    </source>
</evidence>
<proteinExistence type="predicted"/>
<organism evidence="3 4">
    <name type="scientific">Bradyrhizobium zhengyangense</name>
    <dbReference type="NCBI Taxonomy" id="2911009"/>
    <lineage>
        <taxon>Bacteria</taxon>
        <taxon>Pseudomonadati</taxon>
        <taxon>Pseudomonadota</taxon>
        <taxon>Alphaproteobacteria</taxon>
        <taxon>Hyphomicrobiales</taxon>
        <taxon>Nitrobacteraceae</taxon>
        <taxon>Bradyrhizobium</taxon>
    </lineage>
</organism>
<dbReference type="EMBL" id="JAKLTY010000016">
    <property type="protein sequence ID" value="MCG2629734.1"/>
    <property type="molecule type" value="Genomic_DNA"/>
</dbReference>
<gene>
    <name evidence="3" type="ORF">L6654_24220</name>
</gene>
<comment type="caution">
    <text evidence="3">The sequence shown here is derived from an EMBL/GenBank/DDBJ whole genome shotgun (WGS) entry which is preliminary data.</text>
</comment>
<feature type="region of interest" description="Disordered" evidence="1">
    <location>
        <begin position="38"/>
        <end position="60"/>
    </location>
</feature>
<evidence type="ECO:0000256" key="1">
    <source>
        <dbReference type="SAM" id="MobiDB-lite"/>
    </source>
</evidence>
<keyword evidence="2" id="KW-0732">Signal</keyword>
<feature type="compositionally biased region" description="Polar residues" evidence="1">
    <location>
        <begin position="51"/>
        <end position="60"/>
    </location>
</feature>
<feature type="compositionally biased region" description="Basic and acidic residues" evidence="1">
    <location>
        <begin position="38"/>
        <end position="50"/>
    </location>
</feature>
<sequence length="337" mass="37279">MISPKVIFGIAFSCFISPALADCDPVKILIQDQYRLRTDDQTSQKTDNSHTDNTNKNQNLDSTYYGFGAVTENESQQFSNAVSDRFQLDYKSSSKRWEAYTSLSDNAREAYTDCLKASDENIFILPDPSVKADATKIVLTVKVRPYIPQLQPIVMQSTFASDQEELPAAQATRSLLPGSSVAFTLNRDVSKPLTFTANVGTQSVPYVIPPQDPLVTKSELRYSKTTTTYGHPCDSCHDTHEICLELDPDDNAVLYPGSAHFNALKNVQDGIIHDMKLVGGYDPRKVCMQGGQNVRRDNANLSVCGYLVASVLVRVPRTQGHSQYAPPAYVSDKKTCL</sequence>
<accession>A0A9X1RBH8</accession>
<dbReference type="AlphaFoldDB" id="A0A9X1RBH8"/>
<feature type="signal peptide" evidence="2">
    <location>
        <begin position="1"/>
        <end position="21"/>
    </location>
</feature>